<dbReference type="EMBL" id="KV419428">
    <property type="protein sequence ID" value="KZS89337.1"/>
    <property type="molecule type" value="Genomic_DNA"/>
</dbReference>
<feature type="compositionally biased region" description="Basic and acidic residues" evidence="1">
    <location>
        <begin position="85"/>
        <end position="109"/>
    </location>
</feature>
<sequence>MPKSKSRVNFYGLPNRSERKRESALQLYLQRRAKRNISVEHATAYPSSLSNASYSPSYGNRLDIPETSLESSPSDPQSSSPSSNEMKRTPIVDVDRDFDDRTQSKRSRNEPTVASPVHGFASSSARPSRVPQSITNRLPSRNTLVEKHMEKLREEERRNPSDTPWWSFLRNPDDRDLPNASWDGDKMTKWQEELERSLPPLVIPNPPPNRPLYYTLMSSSKYKSSAKGHGWFSSIIPFLLIVSCGRHLVIQRAWWVATP</sequence>
<name>A0A164Q582_9AGAM</name>
<protein>
    <submittedName>
        <fullName evidence="2">Uncharacterized protein</fullName>
    </submittedName>
</protein>
<proteinExistence type="predicted"/>
<dbReference type="Proteomes" id="UP000076722">
    <property type="component" value="Unassembled WGS sequence"/>
</dbReference>
<evidence type="ECO:0000256" key="1">
    <source>
        <dbReference type="SAM" id="MobiDB-lite"/>
    </source>
</evidence>
<feature type="region of interest" description="Disordered" evidence="1">
    <location>
        <begin position="35"/>
        <end position="145"/>
    </location>
</feature>
<organism evidence="2 3">
    <name type="scientific">Sistotremastrum niveocremeum HHB9708</name>
    <dbReference type="NCBI Taxonomy" id="1314777"/>
    <lineage>
        <taxon>Eukaryota</taxon>
        <taxon>Fungi</taxon>
        <taxon>Dikarya</taxon>
        <taxon>Basidiomycota</taxon>
        <taxon>Agaricomycotina</taxon>
        <taxon>Agaricomycetes</taxon>
        <taxon>Sistotremastrales</taxon>
        <taxon>Sistotremastraceae</taxon>
        <taxon>Sertulicium</taxon>
        <taxon>Sertulicium niveocremeum</taxon>
    </lineage>
</organism>
<accession>A0A164Q582</accession>
<keyword evidence="3" id="KW-1185">Reference proteome</keyword>
<evidence type="ECO:0000313" key="3">
    <source>
        <dbReference type="Proteomes" id="UP000076722"/>
    </source>
</evidence>
<gene>
    <name evidence="2" type="ORF">SISNIDRAFT_458821</name>
</gene>
<reference evidence="2 3" key="1">
    <citation type="journal article" date="2016" name="Mol. Biol. Evol.">
        <title>Comparative Genomics of Early-Diverging Mushroom-Forming Fungi Provides Insights into the Origins of Lignocellulose Decay Capabilities.</title>
        <authorList>
            <person name="Nagy L.G."/>
            <person name="Riley R."/>
            <person name="Tritt A."/>
            <person name="Adam C."/>
            <person name="Daum C."/>
            <person name="Floudas D."/>
            <person name="Sun H."/>
            <person name="Yadav J.S."/>
            <person name="Pangilinan J."/>
            <person name="Larsson K.H."/>
            <person name="Matsuura K."/>
            <person name="Barry K."/>
            <person name="Labutti K."/>
            <person name="Kuo R."/>
            <person name="Ohm R.A."/>
            <person name="Bhattacharya S.S."/>
            <person name="Shirouzu T."/>
            <person name="Yoshinaga Y."/>
            <person name="Martin F.M."/>
            <person name="Grigoriev I.V."/>
            <person name="Hibbett D.S."/>
        </authorList>
    </citation>
    <scope>NUCLEOTIDE SEQUENCE [LARGE SCALE GENOMIC DNA]</scope>
    <source>
        <strain evidence="2 3">HHB9708</strain>
    </source>
</reference>
<evidence type="ECO:0000313" key="2">
    <source>
        <dbReference type="EMBL" id="KZS89337.1"/>
    </source>
</evidence>
<feature type="region of interest" description="Disordered" evidence="1">
    <location>
        <begin position="1"/>
        <end position="22"/>
    </location>
</feature>
<feature type="compositionally biased region" description="Polar residues" evidence="1">
    <location>
        <begin position="121"/>
        <end position="143"/>
    </location>
</feature>
<feature type="compositionally biased region" description="Low complexity" evidence="1">
    <location>
        <begin position="44"/>
        <end position="58"/>
    </location>
</feature>
<dbReference type="AlphaFoldDB" id="A0A164Q582"/>
<feature type="compositionally biased region" description="Low complexity" evidence="1">
    <location>
        <begin position="68"/>
        <end position="83"/>
    </location>
</feature>